<organism evidence="3 4">
    <name type="scientific">Adhaeribacter arboris</name>
    <dbReference type="NCBI Taxonomy" id="2072846"/>
    <lineage>
        <taxon>Bacteria</taxon>
        <taxon>Pseudomonadati</taxon>
        <taxon>Bacteroidota</taxon>
        <taxon>Cytophagia</taxon>
        <taxon>Cytophagales</taxon>
        <taxon>Hymenobacteraceae</taxon>
        <taxon>Adhaeribacter</taxon>
    </lineage>
</organism>
<feature type="domain" description="Transglutaminase-like" evidence="1">
    <location>
        <begin position="286"/>
        <end position="360"/>
    </location>
</feature>
<dbReference type="Pfam" id="PF12969">
    <property type="entry name" value="DUF3857"/>
    <property type="match status" value="1"/>
</dbReference>
<comment type="caution">
    <text evidence="3">The sequence shown here is derived from an EMBL/GenBank/DDBJ whole genome shotgun (WGS) entry which is preliminary data.</text>
</comment>
<dbReference type="OrthoDB" id="8595007at2"/>
<evidence type="ECO:0000313" key="4">
    <source>
        <dbReference type="Proteomes" id="UP000240357"/>
    </source>
</evidence>
<dbReference type="EMBL" id="PYFT01000001">
    <property type="protein sequence ID" value="PSR56105.1"/>
    <property type="molecule type" value="Genomic_DNA"/>
</dbReference>
<reference evidence="3 4" key="1">
    <citation type="submission" date="2018-03" db="EMBL/GenBank/DDBJ databases">
        <title>Adhaeribacter sp. HMF7605 Genome sequencing and assembly.</title>
        <authorList>
            <person name="Kang H."/>
            <person name="Kang J."/>
            <person name="Cha I."/>
            <person name="Kim H."/>
            <person name="Joh K."/>
        </authorList>
    </citation>
    <scope>NUCLEOTIDE SEQUENCE [LARGE SCALE GENOMIC DNA]</scope>
    <source>
        <strain evidence="3 4">HMF7605</strain>
    </source>
</reference>
<evidence type="ECO:0008006" key="5">
    <source>
        <dbReference type="Google" id="ProtNLM"/>
    </source>
</evidence>
<sequence length="647" mass="73409">MKSEMRINWGRAIFTALILVLLTNAFSLAADSKYEVSAIPATLRENANAVIRLHETTFTVLGPGRAIKKVHYVVTIFNEKAKNYRICGVGYDKFVKFGYLKGNLYDADGKLIKKLKNSDLQDISTTSNFSLYEDNRAKVAGFEDTRYPYTVEFENEINLNGILGYPDWMPQDDENLALEKATFQISLPTDMELRYKEVNINQAAATSNEANRKTYNWSLTNLPAKEIEPFSLPISQLMSAVYTAPNEFELSGSMGNMKSWQAFGNWYYELNKDRDHLPEVTVAKLKEIVKNENEVEGKVKKLYDYLQANTRYVGIQLGIGGLQTFEALTVDKNGYGDCKALTNYMKAMLKAVGIDSHAALVMSGRNESDILTDFPSFQFNHVILSVPLPKDTMWLECTSQTESMGYLGSFTSDRHVLLITPEGGKLVKTPTYQAQHNIQQRSVLVDLDQEGNATVEVNTTYTGLQQDEVSSIMQETTEKQKKWLYDNFSLANFNINKFEFKSQRNKVPAVKEKVLLQANKYATVSGKRLFLDVNMLNRSRHVPPKLENRESEIVRRLAFCDSDTIRYHLPTGAFEIEHLPEKISIKSTFGEYTATITADKNTLVYTRKLLMNKGAYPKTAYTELINFYKKVAVADKMQVVLLSNKPQ</sequence>
<evidence type="ECO:0000259" key="1">
    <source>
        <dbReference type="Pfam" id="PF01841"/>
    </source>
</evidence>
<dbReference type="Pfam" id="PF01841">
    <property type="entry name" value="Transglut_core"/>
    <property type="match status" value="1"/>
</dbReference>
<evidence type="ECO:0000313" key="3">
    <source>
        <dbReference type="EMBL" id="PSR56105.1"/>
    </source>
</evidence>
<evidence type="ECO:0000259" key="2">
    <source>
        <dbReference type="Pfam" id="PF12969"/>
    </source>
</evidence>
<dbReference type="Gene3D" id="3.10.620.30">
    <property type="match status" value="1"/>
</dbReference>
<dbReference type="InterPro" id="IPR002931">
    <property type="entry name" value="Transglutaminase-like"/>
</dbReference>
<dbReference type="AlphaFoldDB" id="A0A2T2YKV9"/>
<dbReference type="SUPFAM" id="SSF54001">
    <property type="entry name" value="Cysteine proteinases"/>
    <property type="match status" value="1"/>
</dbReference>
<gene>
    <name evidence="3" type="ORF">AHMF7605_22665</name>
</gene>
<proteinExistence type="predicted"/>
<dbReference type="InterPro" id="IPR024618">
    <property type="entry name" value="DUF3857"/>
</dbReference>
<accession>A0A2T2YKV9</accession>
<dbReference type="InterPro" id="IPR038765">
    <property type="entry name" value="Papain-like_cys_pep_sf"/>
</dbReference>
<dbReference type="Gene3D" id="2.60.40.3140">
    <property type="match status" value="1"/>
</dbReference>
<feature type="domain" description="DUF3857" evidence="2">
    <location>
        <begin position="64"/>
        <end position="225"/>
    </location>
</feature>
<protein>
    <recommendedName>
        <fullName evidence="5">DUF3857 domain-containing protein</fullName>
    </recommendedName>
</protein>
<name>A0A2T2YKV9_9BACT</name>
<dbReference type="RefSeq" id="WP_106932283.1">
    <property type="nucleotide sequence ID" value="NZ_PYFT01000001.1"/>
</dbReference>
<dbReference type="Gene3D" id="2.60.120.1130">
    <property type="match status" value="1"/>
</dbReference>
<dbReference type="Proteomes" id="UP000240357">
    <property type="component" value="Unassembled WGS sequence"/>
</dbReference>
<keyword evidence="4" id="KW-1185">Reference proteome</keyword>